<dbReference type="Proteomes" id="UP000054567">
    <property type="component" value="Unassembled WGS sequence"/>
</dbReference>
<gene>
    <name evidence="2" type="ORF">CPAG_03596</name>
</gene>
<accession>A0A0J6F2Y4</accession>
<dbReference type="VEuPathDB" id="FungiDB:CPAG_03596"/>
<name>A0A0J6F2Y4_COCPO</name>
<reference evidence="2 3" key="1">
    <citation type="submission" date="2007-06" db="EMBL/GenBank/DDBJ databases">
        <title>The Genome Sequence of Coccidioides posadasii RMSCC_3488.</title>
        <authorList>
            <consortium name="Coccidioides Genome Resources Consortium"/>
            <consortium name="The Broad Institute Genome Sequencing Platform"/>
            <person name="Henn M.R."/>
            <person name="Sykes S."/>
            <person name="Young S."/>
            <person name="Jaffe D."/>
            <person name="Berlin A."/>
            <person name="Alvarez P."/>
            <person name="Butler J."/>
            <person name="Gnerre S."/>
            <person name="Grabherr M."/>
            <person name="Mauceli E."/>
            <person name="Brockman W."/>
            <person name="Kodira C."/>
            <person name="Alvarado L."/>
            <person name="Zeng Q."/>
            <person name="Crawford M."/>
            <person name="Antoine C."/>
            <person name="Devon K."/>
            <person name="Galgiani J."/>
            <person name="Orsborn K."/>
            <person name="Lewis M.L."/>
            <person name="Nusbaum C."/>
            <person name="Galagan J."/>
            <person name="Birren B."/>
        </authorList>
    </citation>
    <scope>NUCLEOTIDE SEQUENCE [LARGE SCALE GENOMIC DNA]</scope>
    <source>
        <strain evidence="2 3">RMSCC 3488</strain>
    </source>
</reference>
<reference evidence="3" key="3">
    <citation type="journal article" date="2010" name="Genome Res.">
        <title>Population genomic sequencing of Coccidioides fungi reveals recent hybridization and transposon control.</title>
        <authorList>
            <person name="Neafsey D.E."/>
            <person name="Barker B.M."/>
            <person name="Sharpton T.J."/>
            <person name="Stajich J.E."/>
            <person name="Park D.J."/>
            <person name="Whiston E."/>
            <person name="Hung C.-Y."/>
            <person name="McMahan C."/>
            <person name="White J."/>
            <person name="Sykes S."/>
            <person name="Heiman D."/>
            <person name="Young S."/>
            <person name="Zeng Q."/>
            <person name="Abouelleil A."/>
            <person name="Aftuck L."/>
            <person name="Bessette D."/>
            <person name="Brown A."/>
            <person name="FitzGerald M."/>
            <person name="Lui A."/>
            <person name="Macdonald J.P."/>
            <person name="Priest M."/>
            <person name="Orbach M.J."/>
            <person name="Galgiani J.N."/>
            <person name="Kirkland T.N."/>
            <person name="Cole G.T."/>
            <person name="Birren B.W."/>
            <person name="Henn M.R."/>
            <person name="Taylor J.W."/>
            <person name="Rounsley S.D."/>
        </authorList>
    </citation>
    <scope>NUCLEOTIDE SEQUENCE [LARGE SCALE GENOMIC DNA]</scope>
    <source>
        <strain evidence="3">RMSCC 3488</strain>
    </source>
</reference>
<reference evidence="3" key="2">
    <citation type="journal article" date="2009" name="Genome Res.">
        <title>Comparative genomic analyses of the human fungal pathogens Coccidioides and their relatives.</title>
        <authorList>
            <person name="Sharpton T.J."/>
            <person name="Stajich J.E."/>
            <person name="Rounsley S.D."/>
            <person name="Gardner M.J."/>
            <person name="Wortman J.R."/>
            <person name="Jordar V.S."/>
            <person name="Maiti R."/>
            <person name="Kodira C.D."/>
            <person name="Neafsey D.E."/>
            <person name="Zeng Q."/>
            <person name="Hung C.-Y."/>
            <person name="McMahan C."/>
            <person name="Muszewska A."/>
            <person name="Grynberg M."/>
            <person name="Mandel M.A."/>
            <person name="Kellner E.M."/>
            <person name="Barker B.M."/>
            <person name="Galgiani J.N."/>
            <person name="Orbach M.J."/>
            <person name="Kirkland T.N."/>
            <person name="Cole G.T."/>
            <person name="Henn M.R."/>
            <person name="Birren B.W."/>
            <person name="Taylor J.W."/>
        </authorList>
    </citation>
    <scope>NUCLEOTIDE SEQUENCE [LARGE SCALE GENOMIC DNA]</scope>
    <source>
        <strain evidence="3">RMSCC 3488</strain>
    </source>
</reference>
<evidence type="ECO:0000313" key="3">
    <source>
        <dbReference type="Proteomes" id="UP000054567"/>
    </source>
</evidence>
<evidence type="ECO:0000313" key="2">
    <source>
        <dbReference type="EMBL" id="KMM67261.1"/>
    </source>
</evidence>
<protein>
    <submittedName>
        <fullName evidence="2">Uncharacterized protein</fullName>
    </submittedName>
</protein>
<proteinExistence type="predicted"/>
<feature type="region of interest" description="Disordered" evidence="1">
    <location>
        <begin position="71"/>
        <end position="101"/>
    </location>
</feature>
<dbReference type="EMBL" id="DS268110">
    <property type="protein sequence ID" value="KMM67261.1"/>
    <property type="molecule type" value="Genomic_DNA"/>
</dbReference>
<evidence type="ECO:0000256" key="1">
    <source>
        <dbReference type="SAM" id="MobiDB-lite"/>
    </source>
</evidence>
<dbReference type="AlphaFoldDB" id="A0A0J6F2Y4"/>
<sequence length="101" mass="10928">MWIGDVARQYDSFDAWRNGPWLKPNPGCWMAPGEPANRRCVPPCCGALRLPIGRSHGAFQPAADQLGKVRNSAHDAGTGEHQRATPVEGGVATIPLAKQRE</sequence>
<organism evidence="2 3">
    <name type="scientific">Coccidioides posadasii RMSCC 3488</name>
    <dbReference type="NCBI Taxonomy" id="454284"/>
    <lineage>
        <taxon>Eukaryota</taxon>
        <taxon>Fungi</taxon>
        <taxon>Dikarya</taxon>
        <taxon>Ascomycota</taxon>
        <taxon>Pezizomycotina</taxon>
        <taxon>Eurotiomycetes</taxon>
        <taxon>Eurotiomycetidae</taxon>
        <taxon>Onygenales</taxon>
        <taxon>Onygenaceae</taxon>
        <taxon>Coccidioides</taxon>
    </lineage>
</organism>